<accession>A0ABQ9HBF8</accession>
<organism evidence="1 2">
    <name type="scientific">Dryococelus australis</name>
    <dbReference type="NCBI Taxonomy" id="614101"/>
    <lineage>
        <taxon>Eukaryota</taxon>
        <taxon>Metazoa</taxon>
        <taxon>Ecdysozoa</taxon>
        <taxon>Arthropoda</taxon>
        <taxon>Hexapoda</taxon>
        <taxon>Insecta</taxon>
        <taxon>Pterygota</taxon>
        <taxon>Neoptera</taxon>
        <taxon>Polyneoptera</taxon>
        <taxon>Phasmatodea</taxon>
        <taxon>Verophasmatodea</taxon>
        <taxon>Anareolatae</taxon>
        <taxon>Phasmatidae</taxon>
        <taxon>Eurycanthinae</taxon>
        <taxon>Dryococelus</taxon>
    </lineage>
</organism>
<evidence type="ECO:0000313" key="2">
    <source>
        <dbReference type="Proteomes" id="UP001159363"/>
    </source>
</evidence>
<evidence type="ECO:0000313" key="1">
    <source>
        <dbReference type="EMBL" id="KAJ8881652.1"/>
    </source>
</evidence>
<name>A0ABQ9HBF8_9NEOP</name>
<reference evidence="1 2" key="1">
    <citation type="submission" date="2023-02" db="EMBL/GenBank/DDBJ databases">
        <title>LHISI_Scaffold_Assembly.</title>
        <authorList>
            <person name="Stuart O.P."/>
            <person name="Cleave R."/>
            <person name="Magrath M.J.L."/>
            <person name="Mikheyev A.S."/>
        </authorList>
    </citation>
    <scope>NUCLEOTIDE SEQUENCE [LARGE SCALE GENOMIC DNA]</scope>
    <source>
        <strain evidence="1">Daus_M_001</strain>
        <tissue evidence="1">Leg muscle</tissue>
    </source>
</reference>
<gene>
    <name evidence="1" type="ORF">PR048_018138</name>
</gene>
<dbReference type="PANTHER" id="PTHR46114:SF2">
    <property type="entry name" value="CULLIN N-TERMINAL DOMAIN-CONTAINING PROTEIN"/>
    <property type="match status" value="1"/>
</dbReference>
<dbReference type="Proteomes" id="UP001159363">
    <property type="component" value="Chromosome 5"/>
</dbReference>
<dbReference type="EMBL" id="JARBHB010000006">
    <property type="protein sequence ID" value="KAJ8881652.1"/>
    <property type="molecule type" value="Genomic_DNA"/>
</dbReference>
<keyword evidence="2" id="KW-1185">Reference proteome</keyword>
<sequence length="157" mass="18260">MKNFKAMNKDGEALKYLRVKFSWLSEAKVKEGVFVGPQIRKLFNYPQFSEVLQGDEKTAWESFKAVCILHSSYKKLGCNMSLKIHFLHSHLDFLPDNCGAFSDEHGEQFHQDTSAMEKRYQGKLSPSMLADYSWTVTKDAPEVTYKRQAKRKRRKDV</sequence>
<dbReference type="PANTHER" id="PTHR46114">
    <property type="entry name" value="APPLE DOMAIN-CONTAINING PROTEIN"/>
    <property type="match status" value="1"/>
</dbReference>
<protein>
    <submittedName>
        <fullName evidence="1">Uncharacterized protein</fullName>
    </submittedName>
</protein>
<comment type="caution">
    <text evidence="1">The sequence shown here is derived from an EMBL/GenBank/DDBJ whole genome shotgun (WGS) entry which is preliminary data.</text>
</comment>
<proteinExistence type="predicted"/>